<protein>
    <recommendedName>
        <fullName evidence="13">RING-type domain-containing protein</fullName>
    </recommendedName>
</protein>
<evidence type="ECO:0000256" key="2">
    <source>
        <dbReference type="ARBA" id="ARBA00022771"/>
    </source>
</evidence>
<sequence length="1039" mass="112427">MSDWISVTNTPKRKDQAEEADQQAPLSKAQQKNKKRAEKRRERVEVLKGLAWNEDDEALAAAAQHELLQRTKPPDARGLAPRRERRSNSSGNLADEDDDDEAPPVAEVEVDVAELHKNLRKATKALRRADDAAAKVAAGNADKDLVAKAGRRAALEADEKAARRAVEDADAKRAARDAARRAELSLLSRRRAETGAKMLAVAFDDRFACPICTEVLEAAVDTGGACGHVFCRGCLEDHVAKAAGPADCVCPMCRAPLVDAKTGRVEAAAAGLVRANLKHKRATCHCGATVALSGLREHLRSCGPDAHMYPPRRKFGHVFKQPAFVDRKKDAPRAFAVTAAEENAMLQAAIAASLAESRRRYALRTMTDSPLRESKTWEPNSSERWSDSTPTLPSPLRRVNSQSMDGDASLDAHTLGQFGVLRAGYLHTGASRWERTDAALGGSQKLRFVVLTRQAVTWFKRSATDVLFGDERGTLPLGEIARVAAGDADPRRVELYGHRGELRRWFLCKAGDDTSEAWRGAIEAARRDAVEGAVDFRGPAPSPSHRAASPTVVSLVKSVAGGDANLISRRVQENEEIRVGEVKTDETLTLVCGDGDLDIDPAVLAEALDVGEAFVEALLGPAAKPVRVKVRADEDDDDDAVVASAASPTAPAPPPPRRDFAAALAVVVALLGALWAAFDALVRFDVDGTRRRGPDALARCAAALAGAAAGPAAARDARDVFAFAVLLVAVAPAVRAQARRLRAAARALGDDGDGTLARHDTPRARRLSVTLVSDDAGKPGPAKPKPRAAPRKVDPGDARAVRDASARTGAPGKFIVGTGGDVREASRRWAETSRWRRERDVDAVMGEAHPKFAAIKRHYPHYWCGRGRRGELIYVERVGHVDAAGLKRDGVTIDHLVRHYILLHEFTWSVLAPAPDGPTSYQCVVLDVDGVQLSQCRGIRFDYVRRCAAIAKEHYPERCSRMVIANAPQWFSVVWKMVSPLVDPNTKKKIRITRPGLETLAALREVADDDQIPEIYGGKLRDAHASDLERQLLAKLGKA</sequence>
<dbReference type="RefSeq" id="XP_009040037.1">
    <property type="nucleotide sequence ID" value="XM_009041789.1"/>
</dbReference>
<evidence type="ECO:0000256" key="7">
    <source>
        <dbReference type="SAM" id="Phobius"/>
    </source>
</evidence>
<dbReference type="SUPFAM" id="SSF57850">
    <property type="entry name" value="RING/U-box"/>
    <property type="match status" value="1"/>
</dbReference>
<dbReference type="PANTHER" id="PTHR45657:SF61">
    <property type="entry name" value="CRAL-TRIO DOMAIN-CONTAINING PROTEIN"/>
    <property type="match status" value="1"/>
</dbReference>
<feature type="compositionally biased region" description="Polar residues" evidence="6">
    <location>
        <begin position="377"/>
        <end position="391"/>
    </location>
</feature>
<keyword evidence="1" id="KW-0479">Metal-binding</keyword>
<feature type="domain" description="PH" evidence="8">
    <location>
        <begin position="419"/>
        <end position="527"/>
    </location>
</feature>
<feature type="domain" description="CRAL-TRIO" evidence="10">
    <location>
        <begin position="851"/>
        <end position="1024"/>
    </location>
</feature>
<evidence type="ECO:0000256" key="6">
    <source>
        <dbReference type="SAM" id="MobiDB-lite"/>
    </source>
</evidence>
<accession>F0YHN1</accession>
<dbReference type="Pfam" id="PF00650">
    <property type="entry name" value="CRAL_TRIO"/>
    <property type="match status" value="1"/>
</dbReference>
<feature type="region of interest" description="Disordered" evidence="6">
    <location>
        <begin position="63"/>
        <end position="104"/>
    </location>
</feature>
<evidence type="ECO:0000259" key="8">
    <source>
        <dbReference type="PROSITE" id="PS50003"/>
    </source>
</evidence>
<dbReference type="InterPro" id="IPR001251">
    <property type="entry name" value="CRAL-TRIO_dom"/>
</dbReference>
<keyword evidence="2 4" id="KW-0863">Zinc-finger</keyword>
<evidence type="ECO:0000256" key="1">
    <source>
        <dbReference type="ARBA" id="ARBA00022723"/>
    </source>
</evidence>
<dbReference type="AlphaFoldDB" id="F0YHN1"/>
<dbReference type="Gene3D" id="3.30.40.10">
    <property type="entry name" value="Zinc/RING finger domain, C3HC4 (zinc finger)"/>
    <property type="match status" value="1"/>
</dbReference>
<dbReference type="InterPro" id="IPR003903">
    <property type="entry name" value="UIM_dom"/>
</dbReference>
<dbReference type="PANTHER" id="PTHR45657">
    <property type="entry name" value="CRAL-TRIO DOMAIN-CONTAINING PROTEIN YKL091C-RELATED"/>
    <property type="match status" value="1"/>
</dbReference>
<keyword evidence="12" id="KW-1185">Reference proteome</keyword>
<dbReference type="PROSITE" id="PS50003">
    <property type="entry name" value="PH_DOMAIN"/>
    <property type="match status" value="1"/>
</dbReference>
<dbReference type="KEGG" id="aaf:AURANDRAFT_66459"/>
<dbReference type="InParanoid" id="F0YHN1"/>
<dbReference type="InterPro" id="IPR017907">
    <property type="entry name" value="Znf_RING_CS"/>
</dbReference>
<dbReference type="InterPro" id="IPR051026">
    <property type="entry name" value="PI/PC_transfer"/>
</dbReference>
<feature type="transmembrane region" description="Helical" evidence="7">
    <location>
        <begin position="720"/>
        <end position="738"/>
    </location>
</feature>
<keyword evidence="7" id="KW-0472">Membrane</keyword>
<dbReference type="InterPro" id="IPR027370">
    <property type="entry name" value="Znf-RING_euk"/>
</dbReference>
<dbReference type="GeneID" id="20225806"/>
<dbReference type="PROSITE" id="PS00518">
    <property type="entry name" value="ZF_RING_1"/>
    <property type="match status" value="1"/>
</dbReference>
<feature type="domain" description="RING-type" evidence="9">
    <location>
        <begin position="209"/>
        <end position="254"/>
    </location>
</feature>
<dbReference type="SMART" id="SM00184">
    <property type="entry name" value="RING"/>
    <property type="match status" value="1"/>
</dbReference>
<dbReference type="Pfam" id="PF13445">
    <property type="entry name" value="zf-RING_UBOX"/>
    <property type="match status" value="1"/>
</dbReference>
<keyword evidence="3" id="KW-0862">Zinc</keyword>
<dbReference type="EMBL" id="GL833142">
    <property type="protein sequence ID" value="EGB05392.1"/>
    <property type="molecule type" value="Genomic_DNA"/>
</dbReference>
<evidence type="ECO:0000256" key="3">
    <source>
        <dbReference type="ARBA" id="ARBA00022833"/>
    </source>
</evidence>
<evidence type="ECO:0000313" key="12">
    <source>
        <dbReference type="Proteomes" id="UP000002729"/>
    </source>
</evidence>
<evidence type="ECO:0000259" key="10">
    <source>
        <dbReference type="PROSITE" id="PS50191"/>
    </source>
</evidence>
<organism evidence="12">
    <name type="scientific">Aureococcus anophagefferens</name>
    <name type="common">Harmful bloom alga</name>
    <dbReference type="NCBI Taxonomy" id="44056"/>
    <lineage>
        <taxon>Eukaryota</taxon>
        <taxon>Sar</taxon>
        <taxon>Stramenopiles</taxon>
        <taxon>Ochrophyta</taxon>
        <taxon>Pelagophyceae</taxon>
        <taxon>Pelagomonadales</taxon>
        <taxon>Pelagomonadaceae</taxon>
        <taxon>Aureococcus</taxon>
    </lineage>
</organism>
<gene>
    <name evidence="11" type="ORF">AURANDRAFT_66459</name>
</gene>
<dbReference type="eggNOG" id="KOG1471">
    <property type="taxonomic scope" value="Eukaryota"/>
</dbReference>
<dbReference type="CDD" id="cd00170">
    <property type="entry name" value="SEC14"/>
    <property type="match status" value="1"/>
</dbReference>
<feature type="region of interest" description="Disordered" evidence="6">
    <location>
        <begin position="750"/>
        <end position="817"/>
    </location>
</feature>
<dbReference type="eggNOG" id="KOG2177">
    <property type="taxonomic scope" value="Eukaryota"/>
</dbReference>
<evidence type="ECO:0000256" key="4">
    <source>
        <dbReference type="PROSITE-ProRule" id="PRU00175"/>
    </source>
</evidence>
<dbReference type="SUPFAM" id="SSF52087">
    <property type="entry name" value="CRAL/TRIO domain"/>
    <property type="match status" value="1"/>
</dbReference>
<feature type="compositionally biased region" description="Polar residues" evidence="6">
    <location>
        <begin position="1"/>
        <end position="10"/>
    </location>
</feature>
<feature type="transmembrane region" description="Helical" evidence="7">
    <location>
        <begin position="660"/>
        <end position="684"/>
    </location>
</feature>
<feature type="coiled-coil region" evidence="5">
    <location>
        <begin position="105"/>
        <end position="172"/>
    </location>
</feature>
<keyword evidence="7" id="KW-0812">Transmembrane</keyword>
<dbReference type="InterPro" id="IPR013083">
    <property type="entry name" value="Znf_RING/FYVE/PHD"/>
</dbReference>
<keyword evidence="7" id="KW-1133">Transmembrane helix</keyword>
<dbReference type="Gene3D" id="3.40.525.10">
    <property type="entry name" value="CRAL-TRIO lipid binding domain"/>
    <property type="match status" value="1"/>
</dbReference>
<feature type="region of interest" description="Disordered" evidence="6">
    <location>
        <begin position="369"/>
        <end position="394"/>
    </location>
</feature>
<evidence type="ECO:0000259" key="9">
    <source>
        <dbReference type="PROSITE" id="PS50089"/>
    </source>
</evidence>
<dbReference type="Proteomes" id="UP000002729">
    <property type="component" value="Unassembled WGS sequence"/>
</dbReference>
<reference evidence="11 12" key="1">
    <citation type="journal article" date="2011" name="Proc. Natl. Acad. Sci. U.S.A.">
        <title>Niche of harmful alga Aureococcus anophagefferens revealed through ecogenomics.</title>
        <authorList>
            <person name="Gobler C.J."/>
            <person name="Berry D.L."/>
            <person name="Dyhrman S.T."/>
            <person name="Wilhelm S.W."/>
            <person name="Salamov A."/>
            <person name="Lobanov A.V."/>
            <person name="Zhang Y."/>
            <person name="Collier J.L."/>
            <person name="Wurch L.L."/>
            <person name="Kustka A.B."/>
            <person name="Dill B.D."/>
            <person name="Shah M."/>
            <person name="VerBerkmoes N.C."/>
            <person name="Kuo A."/>
            <person name="Terry A."/>
            <person name="Pangilinan J."/>
            <person name="Lindquist E.A."/>
            <person name="Lucas S."/>
            <person name="Paulsen I.T."/>
            <person name="Hattenrath-Lehmann T.K."/>
            <person name="Talmage S.C."/>
            <person name="Walker E.A."/>
            <person name="Koch F."/>
            <person name="Burson A.M."/>
            <person name="Marcoval M.A."/>
            <person name="Tang Y.Z."/>
            <person name="Lecleir G.R."/>
            <person name="Coyne K.J."/>
            <person name="Berg G.M."/>
            <person name="Bertrand E.M."/>
            <person name="Saito M.A."/>
            <person name="Gladyshev V.N."/>
            <person name="Grigoriev I.V."/>
        </authorList>
    </citation>
    <scope>NUCLEOTIDE SEQUENCE [LARGE SCALE GENOMIC DNA]</scope>
    <source>
        <strain evidence="12">CCMP 1984</strain>
    </source>
</reference>
<dbReference type="SMART" id="SM00516">
    <property type="entry name" value="SEC14"/>
    <property type="match status" value="1"/>
</dbReference>
<proteinExistence type="predicted"/>
<dbReference type="GO" id="GO:0008270">
    <property type="term" value="F:zinc ion binding"/>
    <property type="evidence" value="ECO:0007669"/>
    <property type="project" value="UniProtKB-KW"/>
</dbReference>
<evidence type="ECO:0000256" key="5">
    <source>
        <dbReference type="SAM" id="Coils"/>
    </source>
</evidence>
<dbReference type="PROSITE" id="PS50191">
    <property type="entry name" value="CRAL_TRIO"/>
    <property type="match status" value="1"/>
</dbReference>
<feature type="compositionally biased region" description="Acidic residues" evidence="6">
    <location>
        <begin position="94"/>
        <end position="104"/>
    </location>
</feature>
<dbReference type="InterPro" id="IPR001849">
    <property type="entry name" value="PH_domain"/>
</dbReference>
<dbReference type="PROSITE" id="PS50089">
    <property type="entry name" value="ZF_RING_2"/>
    <property type="match status" value="1"/>
</dbReference>
<feature type="region of interest" description="Disordered" evidence="6">
    <location>
        <begin position="1"/>
        <end position="42"/>
    </location>
</feature>
<dbReference type="OrthoDB" id="187604at2759"/>
<dbReference type="PROSITE" id="PS50330">
    <property type="entry name" value="UIM"/>
    <property type="match status" value="1"/>
</dbReference>
<evidence type="ECO:0000313" key="11">
    <source>
        <dbReference type="EMBL" id="EGB05392.1"/>
    </source>
</evidence>
<dbReference type="InterPro" id="IPR036865">
    <property type="entry name" value="CRAL-TRIO_dom_sf"/>
</dbReference>
<dbReference type="InterPro" id="IPR001841">
    <property type="entry name" value="Znf_RING"/>
</dbReference>
<name>F0YHN1_AURAN</name>
<feature type="compositionally biased region" description="Basic and acidic residues" evidence="6">
    <location>
        <begin position="791"/>
        <end position="805"/>
    </location>
</feature>
<evidence type="ECO:0008006" key="13">
    <source>
        <dbReference type="Google" id="ProtNLM"/>
    </source>
</evidence>
<keyword evidence="5" id="KW-0175">Coiled coil</keyword>